<dbReference type="PANTHER" id="PTHR34476:SF1">
    <property type="entry name" value="DNA-DIRECTED RNA POLYMERASE SUBUNIT OMEGA"/>
    <property type="match status" value="1"/>
</dbReference>
<dbReference type="NCBIfam" id="TIGR00690">
    <property type="entry name" value="rpoZ"/>
    <property type="match status" value="1"/>
</dbReference>
<dbReference type="GO" id="GO:0003899">
    <property type="term" value="F:DNA-directed RNA polymerase activity"/>
    <property type="evidence" value="ECO:0007669"/>
    <property type="project" value="UniProtKB-EC"/>
</dbReference>
<dbReference type="InterPro" id="IPR036161">
    <property type="entry name" value="RPB6/omega-like_sf"/>
</dbReference>
<keyword evidence="5 8" id="KW-0548">Nucleotidyltransferase</keyword>
<evidence type="ECO:0000256" key="2">
    <source>
        <dbReference type="ARBA" id="ARBA00012418"/>
    </source>
</evidence>
<dbReference type="AlphaFoldDB" id="A0A3B0S974"/>
<dbReference type="GO" id="GO:0000428">
    <property type="term" value="C:DNA-directed RNA polymerase complex"/>
    <property type="evidence" value="ECO:0007669"/>
    <property type="project" value="UniProtKB-KW"/>
</dbReference>
<dbReference type="PANTHER" id="PTHR34476">
    <property type="entry name" value="DNA-DIRECTED RNA POLYMERASE SUBUNIT OMEGA"/>
    <property type="match status" value="1"/>
</dbReference>
<evidence type="ECO:0000256" key="6">
    <source>
        <dbReference type="ARBA" id="ARBA00023163"/>
    </source>
</evidence>
<comment type="similarity">
    <text evidence="1">Belongs to the RNA polymerase subunit omega family.</text>
</comment>
<dbReference type="InterPro" id="IPR003716">
    <property type="entry name" value="DNA-dir_RNA_pol_omega"/>
</dbReference>
<proteinExistence type="inferred from homology"/>
<dbReference type="GO" id="GO:0006351">
    <property type="term" value="P:DNA-templated transcription"/>
    <property type="evidence" value="ECO:0007669"/>
    <property type="project" value="InterPro"/>
</dbReference>
<keyword evidence="3 8" id="KW-0240">DNA-directed RNA polymerase</keyword>
<dbReference type="Gene3D" id="3.90.940.10">
    <property type="match status" value="1"/>
</dbReference>
<evidence type="ECO:0000256" key="4">
    <source>
        <dbReference type="ARBA" id="ARBA00022679"/>
    </source>
</evidence>
<keyword evidence="4 8" id="KW-0808">Transferase</keyword>
<evidence type="ECO:0000256" key="1">
    <source>
        <dbReference type="ARBA" id="ARBA00006711"/>
    </source>
</evidence>
<gene>
    <name evidence="8" type="ORF">MNBD_ALPHA06-1718</name>
</gene>
<name>A0A3B0S974_9ZZZZ</name>
<reference evidence="8" key="1">
    <citation type="submission" date="2018-06" db="EMBL/GenBank/DDBJ databases">
        <authorList>
            <person name="Zhirakovskaya E."/>
        </authorList>
    </citation>
    <scope>NUCLEOTIDE SEQUENCE</scope>
</reference>
<accession>A0A3B0S974</accession>
<dbReference type="InterPro" id="IPR006110">
    <property type="entry name" value="Pol_omega/Rpo6/RPB6"/>
</dbReference>
<evidence type="ECO:0000256" key="5">
    <source>
        <dbReference type="ARBA" id="ARBA00022695"/>
    </source>
</evidence>
<dbReference type="EC" id="2.7.7.6" evidence="2"/>
<protein>
    <recommendedName>
        <fullName evidence="2">DNA-directed RNA polymerase</fullName>
        <ecNumber evidence="2">2.7.7.6</ecNumber>
    </recommendedName>
</protein>
<dbReference type="EMBL" id="UOEE01000238">
    <property type="protein sequence ID" value="VAV97038.1"/>
    <property type="molecule type" value="Genomic_DNA"/>
</dbReference>
<evidence type="ECO:0000256" key="7">
    <source>
        <dbReference type="ARBA" id="ARBA00048552"/>
    </source>
</evidence>
<dbReference type="HAMAP" id="MF_00366">
    <property type="entry name" value="RNApol_bact_RpoZ"/>
    <property type="match status" value="1"/>
</dbReference>
<dbReference type="GO" id="GO:0003677">
    <property type="term" value="F:DNA binding"/>
    <property type="evidence" value="ECO:0007669"/>
    <property type="project" value="InterPro"/>
</dbReference>
<evidence type="ECO:0000313" key="8">
    <source>
        <dbReference type="EMBL" id="VAV97038.1"/>
    </source>
</evidence>
<dbReference type="SMART" id="SM01409">
    <property type="entry name" value="RNA_pol_Rpb6"/>
    <property type="match status" value="1"/>
</dbReference>
<sequence length="117" mass="13231">MARVTVEDCIEKVDTRFDLVLLAAHRTRAILSGSPLLVERDNDKDTVVSLREIADEVIEIPALQESLICSLQRIIPEEEAEEERLAIEHKTEEQPVSELDMMRALAADRDGSSDNRF</sequence>
<organism evidence="8">
    <name type="scientific">hydrothermal vent metagenome</name>
    <dbReference type="NCBI Taxonomy" id="652676"/>
    <lineage>
        <taxon>unclassified sequences</taxon>
        <taxon>metagenomes</taxon>
        <taxon>ecological metagenomes</taxon>
    </lineage>
</organism>
<evidence type="ECO:0000256" key="3">
    <source>
        <dbReference type="ARBA" id="ARBA00022478"/>
    </source>
</evidence>
<dbReference type="Pfam" id="PF01192">
    <property type="entry name" value="RNA_pol_Rpb6"/>
    <property type="match status" value="1"/>
</dbReference>
<dbReference type="SUPFAM" id="SSF63562">
    <property type="entry name" value="RPB6/omega subunit-like"/>
    <property type="match status" value="1"/>
</dbReference>
<comment type="catalytic activity">
    <reaction evidence="7">
        <text>RNA(n) + a ribonucleoside 5'-triphosphate = RNA(n+1) + diphosphate</text>
        <dbReference type="Rhea" id="RHEA:21248"/>
        <dbReference type="Rhea" id="RHEA-COMP:14527"/>
        <dbReference type="Rhea" id="RHEA-COMP:17342"/>
        <dbReference type="ChEBI" id="CHEBI:33019"/>
        <dbReference type="ChEBI" id="CHEBI:61557"/>
        <dbReference type="ChEBI" id="CHEBI:140395"/>
        <dbReference type="EC" id="2.7.7.6"/>
    </reaction>
</comment>
<keyword evidence="6" id="KW-0804">Transcription</keyword>